<evidence type="ECO:0000313" key="20">
    <source>
        <dbReference type="EMBL" id="KAK9133674.1"/>
    </source>
</evidence>
<dbReference type="PROSITE" id="PS50948">
    <property type="entry name" value="PAN"/>
    <property type="match status" value="1"/>
</dbReference>
<dbReference type="GO" id="GO:0005524">
    <property type="term" value="F:ATP binding"/>
    <property type="evidence" value="ECO:0007669"/>
    <property type="project" value="UniProtKB-KW"/>
</dbReference>
<evidence type="ECO:0000259" key="19">
    <source>
        <dbReference type="PROSITE" id="PS50948"/>
    </source>
</evidence>
<evidence type="ECO:0000256" key="12">
    <source>
        <dbReference type="ARBA" id="ARBA00023180"/>
    </source>
</evidence>
<dbReference type="Proteomes" id="UP001419268">
    <property type="component" value="Unassembled WGS sequence"/>
</dbReference>
<dbReference type="SMART" id="SM00220">
    <property type="entry name" value="S_TKc"/>
    <property type="match status" value="1"/>
</dbReference>
<comment type="caution">
    <text evidence="20">The sequence shown here is derived from an EMBL/GenBank/DDBJ whole genome shotgun (WGS) entry which is preliminary data.</text>
</comment>
<dbReference type="Gene3D" id="3.30.200.20">
    <property type="entry name" value="Phosphorylase Kinase, domain 1"/>
    <property type="match status" value="1"/>
</dbReference>
<organism evidence="20 21">
    <name type="scientific">Stephania cephalantha</name>
    <dbReference type="NCBI Taxonomy" id="152367"/>
    <lineage>
        <taxon>Eukaryota</taxon>
        <taxon>Viridiplantae</taxon>
        <taxon>Streptophyta</taxon>
        <taxon>Embryophyta</taxon>
        <taxon>Tracheophyta</taxon>
        <taxon>Spermatophyta</taxon>
        <taxon>Magnoliopsida</taxon>
        <taxon>Ranunculales</taxon>
        <taxon>Menispermaceae</taxon>
        <taxon>Menispermoideae</taxon>
        <taxon>Cissampelideae</taxon>
        <taxon>Stephania</taxon>
    </lineage>
</organism>
<dbReference type="Pfam" id="PF08276">
    <property type="entry name" value="PAN_2"/>
    <property type="match status" value="1"/>
</dbReference>
<keyword evidence="9 16" id="KW-1133">Transmembrane helix</keyword>
<keyword evidence="7 15" id="KW-0418">Kinase</keyword>
<evidence type="ECO:0000256" key="11">
    <source>
        <dbReference type="ARBA" id="ARBA00023157"/>
    </source>
</evidence>
<evidence type="ECO:0000259" key="17">
    <source>
        <dbReference type="PROSITE" id="PS50011"/>
    </source>
</evidence>
<evidence type="ECO:0000256" key="15">
    <source>
        <dbReference type="PIRNR" id="PIRNR000641"/>
    </source>
</evidence>
<dbReference type="Gene3D" id="1.10.510.10">
    <property type="entry name" value="Transferase(Phosphotransferase) domain 1"/>
    <property type="match status" value="1"/>
</dbReference>
<evidence type="ECO:0000313" key="21">
    <source>
        <dbReference type="Proteomes" id="UP001419268"/>
    </source>
</evidence>
<dbReference type="CDD" id="cd14066">
    <property type="entry name" value="STKc_IRAK"/>
    <property type="match status" value="1"/>
</dbReference>
<evidence type="ECO:0000256" key="13">
    <source>
        <dbReference type="ARBA" id="ARBA00047899"/>
    </source>
</evidence>
<dbReference type="SMART" id="SM00473">
    <property type="entry name" value="PAN_AP"/>
    <property type="match status" value="1"/>
</dbReference>
<feature type="transmembrane region" description="Helical" evidence="16">
    <location>
        <begin position="460"/>
        <end position="483"/>
    </location>
</feature>
<dbReference type="PANTHER" id="PTHR32444">
    <property type="entry name" value="BULB-TYPE LECTIN DOMAIN-CONTAINING PROTEIN"/>
    <property type="match status" value="1"/>
</dbReference>
<dbReference type="InterPro" id="IPR008271">
    <property type="entry name" value="Ser/Thr_kinase_AS"/>
</dbReference>
<dbReference type="EC" id="2.7.11.1" evidence="15"/>
<dbReference type="Pfam" id="PF00954">
    <property type="entry name" value="S_locus_glycop"/>
    <property type="match status" value="1"/>
</dbReference>
<dbReference type="SMART" id="SM00108">
    <property type="entry name" value="B_lectin"/>
    <property type="match status" value="1"/>
</dbReference>
<dbReference type="CDD" id="cd01098">
    <property type="entry name" value="PAN_AP_plant"/>
    <property type="match status" value="1"/>
</dbReference>
<dbReference type="SUPFAM" id="SSF56112">
    <property type="entry name" value="Protein kinase-like (PK-like)"/>
    <property type="match status" value="1"/>
</dbReference>
<dbReference type="GO" id="GO:0016020">
    <property type="term" value="C:membrane"/>
    <property type="evidence" value="ECO:0007669"/>
    <property type="project" value="UniProtKB-SubCell"/>
</dbReference>
<dbReference type="InterPro" id="IPR021820">
    <property type="entry name" value="S-locus_recpt_kinase_C"/>
</dbReference>
<dbReference type="PIRSF" id="PIRSF000641">
    <property type="entry name" value="SRK"/>
    <property type="match status" value="1"/>
</dbReference>
<dbReference type="InterPro" id="IPR011009">
    <property type="entry name" value="Kinase-like_dom_sf"/>
</dbReference>
<dbReference type="GO" id="GO:0048544">
    <property type="term" value="P:recognition of pollen"/>
    <property type="evidence" value="ECO:0007669"/>
    <property type="project" value="InterPro"/>
</dbReference>
<keyword evidence="6 15" id="KW-0547">Nucleotide-binding</keyword>
<evidence type="ECO:0000256" key="5">
    <source>
        <dbReference type="ARBA" id="ARBA00022729"/>
    </source>
</evidence>
<evidence type="ECO:0000256" key="14">
    <source>
        <dbReference type="ARBA" id="ARBA00048679"/>
    </source>
</evidence>
<keyword evidence="21" id="KW-1185">Reference proteome</keyword>
<dbReference type="FunFam" id="2.90.10.10:FF:000001">
    <property type="entry name" value="G-type lectin S-receptor-like serine/threonine-protein kinase"/>
    <property type="match status" value="1"/>
</dbReference>
<dbReference type="CDD" id="cd00028">
    <property type="entry name" value="B_lectin"/>
    <property type="match status" value="1"/>
</dbReference>
<dbReference type="InterPro" id="IPR001480">
    <property type="entry name" value="Bulb-type_lectin_dom"/>
</dbReference>
<comment type="similarity">
    <text evidence="15">Belongs to the protein kinase superfamily. Ser/Thr protein kinase family.</text>
</comment>
<proteinExistence type="inferred from homology"/>
<evidence type="ECO:0000256" key="16">
    <source>
        <dbReference type="SAM" id="Phobius"/>
    </source>
</evidence>
<evidence type="ECO:0000256" key="8">
    <source>
        <dbReference type="ARBA" id="ARBA00022840"/>
    </source>
</evidence>
<feature type="domain" description="Apple" evidence="19">
    <location>
        <begin position="366"/>
        <end position="447"/>
    </location>
</feature>
<dbReference type="Pfam" id="PF07714">
    <property type="entry name" value="PK_Tyr_Ser-Thr"/>
    <property type="match status" value="1"/>
</dbReference>
<dbReference type="Gene3D" id="2.90.10.10">
    <property type="entry name" value="Bulb-type lectin domain"/>
    <property type="match status" value="1"/>
</dbReference>
<dbReference type="InterPro" id="IPR000719">
    <property type="entry name" value="Prot_kinase_dom"/>
</dbReference>
<evidence type="ECO:0000256" key="10">
    <source>
        <dbReference type="ARBA" id="ARBA00023136"/>
    </source>
</evidence>
<name>A0AAP0P892_9MAGN</name>
<feature type="domain" description="Protein kinase" evidence="17">
    <location>
        <begin position="531"/>
        <end position="818"/>
    </location>
</feature>
<evidence type="ECO:0000256" key="4">
    <source>
        <dbReference type="ARBA" id="ARBA00022692"/>
    </source>
</evidence>
<protein>
    <recommendedName>
        <fullName evidence="15">Receptor-like serine/threonine-protein kinase</fullName>
        <ecNumber evidence="15">2.7.11.1</ecNumber>
    </recommendedName>
</protein>
<evidence type="ECO:0000256" key="1">
    <source>
        <dbReference type="ARBA" id="ARBA00004479"/>
    </source>
</evidence>
<keyword evidence="3 15" id="KW-0808">Transferase</keyword>
<dbReference type="InterPro" id="IPR024171">
    <property type="entry name" value="SRK-like_kinase"/>
</dbReference>
<dbReference type="PROSITE" id="PS00108">
    <property type="entry name" value="PROTEIN_KINASE_ST"/>
    <property type="match status" value="1"/>
</dbReference>
<dbReference type="PROSITE" id="PS50011">
    <property type="entry name" value="PROTEIN_KINASE_DOM"/>
    <property type="match status" value="1"/>
</dbReference>
<reference evidence="20 21" key="1">
    <citation type="submission" date="2024-01" db="EMBL/GenBank/DDBJ databases">
        <title>Genome assemblies of Stephania.</title>
        <authorList>
            <person name="Yang L."/>
        </authorList>
    </citation>
    <scope>NUCLEOTIDE SEQUENCE [LARGE SCALE GENOMIC DNA]</scope>
    <source>
        <strain evidence="20">JXDWG</strain>
        <tissue evidence="20">Leaf</tissue>
    </source>
</reference>
<keyword evidence="12" id="KW-0325">Glycoprotein</keyword>
<keyword evidence="11" id="KW-1015">Disulfide bond</keyword>
<keyword evidence="10 16" id="KW-0472">Membrane</keyword>
<dbReference type="FunFam" id="3.30.200.20:FF:000195">
    <property type="entry name" value="G-type lectin S-receptor-like serine/threonine-protein kinase"/>
    <property type="match status" value="1"/>
</dbReference>
<comment type="catalytic activity">
    <reaction evidence="13 15">
        <text>L-threonyl-[protein] + ATP = O-phospho-L-threonyl-[protein] + ADP + H(+)</text>
        <dbReference type="Rhea" id="RHEA:46608"/>
        <dbReference type="Rhea" id="RHEA-COMP:11060"/>
        <dbReference type="Rhea" id="RHEA-COMP:11605"/>
        <dbReference type="ChEBI" id="CHEBI:15378"/>
        <dbReference type="ChEBI" id="CHEBI:30013"/>
        <dbReference type="ChEBI" id="CHEBI:30616"/>
        <dbReference type="ChEBI" id="CHEBI:61977"/>
        <dbReference type="ChEBI" id="CHEBI:456216"/>
        <dbReference type="EC" id="2.7.11.1"/>
    </reaction>
</comment>
<dbReference type="FunFam" id="1.10.510.10:FF:000060">
    <property type="entry name" value="G-type lectin S-receptor-like serine/threonine-protein kinase"/>
    <property type="match status" value="1"/>
</dbReference>
<keyword evidence="8 15" id="KW-0067">ATP-binding</keyword>
<gene>
    <name evidence="20" type="ORF">Scep_013202</name>
</gene>
<dbReference type="InterPro" id="IPR003609">
    <property type="entry name" value="Pan_app"/>
</dbReference>
<keyword evidence="4 16" id="KW-0812">Transmembrane</keyword>
<evidence type="ECO:0000256" key="9">
    <source>
        <dbReference type="ARBA" id="ARBA00022989"/>
    </source>
</evidence>
<evidence type="ECO:0000256" key="3">
    <source>
        <dbReference type="ARBA" id="ARBA00022679"/>
    </source>
</evidence>
<comment type="subcellular location">
    <subcellularLocation>
        <location evidence="1">Membrane</location>
        <topology evidence="1">Single-pass type I membrane protein</topology>
    </subcellularLocation>
</comment>
<evidence type="ECO:0000259" key="18">
    <source>
        <dbReference type="PROSITE" id="PS50927"/>
    </source>
</evidence>
<evidence type="ECO:0000256" key="7">
    <source>
        <dbReference type="ARBA" id="ARBA00022777"/>
    </source>
</evidence>
<dbReference type="InterPro" id="IPR036426">
    <property type="entry name" value="Bulb-type_lectin_dom_sf"/>
</dbReference>
<sequence length="849" mass="95878">MPQNRPTTMATIINSSTKHRSWEPFISSLILCSHMFILINPATSLDTITPTMPIDDGQTIISTNSNFELGFFSPINSPNRYLGIWYKKISPGTLVWVANRDRPIPNKNNATLKINSDGKLVVVAKQKQSFFWASKNSSKSVNTDQNLIAQLLDSGNFVLRFSNNDDPDEYLWQSFDYPTDTLLPGMKIGWDLKTGLNRALCSWRAIDDPSMGNYSYAVDIHGVPQLGIWKAGQFSYRAGSWNGLRFTGSPQLNENPVFEYTFVYNQNEAYYTTWARNNSVVTRFVLNNSGIARRLTWNDRNKEWVVYSSSPRDQCDSFGLCGAHGICSTDSSPMCRCLEGFVPKAVSDWNAMDWSNGCVRRSKMRCGEGEGFRLYPSVKLPDTRNSWVSLTMGMKECEEMCLRNCSCSGHASANARDGSGCLLWFGDLIDMRRLVDNGQDLYIKMPASELVRHSHRKKRLILIVAGVLVLSAMVLMCLVLYICKKRRQKKEEKKGETPRSGRTYAIEEDSKEELELPLFGFDVISNATDNFSEANKLGEGGFGPVFKGKLGEGKEIAVKRLSRNTAQKLSEFESEAELIAKLQHRNLVKLLGYCIERDERMLVYEFMSNKSLDLFIFDQARGLQLDWQKRVQIIVGIARGLLYLHQDSRLRIVHRDLKASNILLDDEMKPKISDFGLARCFGGDEIEANTTTVVGTYGYMSPEYTTDGLFSIKSDVFSFGVLVLEIITGKKNRGFYYQDCHLNLLGHVWRLWTGGSPLELIDESIVLNSSSPSEVLRCMHVGLLCVQHSAEDRPSMSSVVVMLSNETTNFPSPQHPGFFTERVMYETESSGNQEYCTAIDMTMTLLESR</sequence>
<keyword evidence="2 15" id="KW-0723">Serine/threonine-protein kinase</keyword>
<dbReference type="Pfam" id="PF01453">
    <property type="entry name" value="B_lectin"/>
    <property type="match status" value="1"/>
</dbReference>
<dbReference type="PROSITE" id="PS50927">
    <property type="entry name" value="BULB_LECTIN"/>
    <property type="match status" value="1"/>
</dbReference>
<dbReference type="GO" id="GO:0004674">
    <property type="term" value="F:protein serine/threonine kinase activity"/>
    <property type="evidence" value="ECO:0007669"/>
    <property type="project" value="UniProtKB-KW"/>
</dbReference>
<evidence type="ECO:0000256" key="6">
    <source>
        <dbReference type="ARBA" id="ARBA00022741"/>
    </source>
</evidence>
<dbReference type="InterPro" id="IPR000858">
    <property type="entry name" value="S_locus_glycoprot_dom"/>
</dbReference>
<comment type="catalytic activity">
    <reaction evidence="14 15">
        <text>L-seryl-[protein] + ATP = O-phospho-L-seryl-[protein] + ADP + H(+)</text>
        <dbReference type="Rhea" id="RHEA:17989"/>
        <dbReference type="Rhea" id="RHEA-COMP:9863"/>
        <dbReference type="Rhea" id="RHEA-COMP:11604"/>
        <dbReference type="ChEBI" id="CHEBI:15378"/>
        <dbReference type="ChEBI" id="CHEBI:29999"/>
        <dbReference type="ChEBI" id="CHEBI:30616"/>
        <dbReference type="ChEBI" id="CHEBI:83421"/>
        <dbReference type="ChEBI" id="CHEBI:456216"/>
        <dbReference type="EC" id="2.7.11.1"/>
    </reaction>
</comment>
<dbReference type="InterPro" id="IPR001245">
    <property type="entry name" value="Ser-Thr/Tyr_kinase_cat_dom"/>
</dbReference>
<evidence type="ECO:0000256" key="2">
    <source>
        <dbReference type="ARBA" id="ARBA00022527"/>
    </source>
</evidence>
<keyword evidence="5" id="KW-0732">Signal</keyword>
<accession>A0AAP0P892</accession>
<dbReference type="EMBL" id="JBBNAG010000005">
    <property type="protein sequence ID" value="KAK9133674.1"/>
    <property type="molecule type" value="Genomic_DNA"/>
</dbReference>
<dbReference type="SUPFAM" id="SSF51110">
    <property type="entry name" value="alpha-D-mannose-specific plant lectins"/>
    <property type="match status" value="1"/>
</dbReference>
<dbReference type="AlphaFoldDB" id="A0AAP0P892"/>
<dbReference type="PANTHER" id="PTHR32444:SF183">
    <property type="entry name" value="APPLE DOMAIN-CONTAINING PROTEIN"/>
    <property type="match status" value="1"/>
</dbReference>
<feature type="domain" description="Bulb-type lectin" evidence="18">
    <location>
        <begin position="45"/>
        <end position="172"/>
    </location>
</feature>
<dbReference type="Pfam" id="PF11883">
    <property type="entry name" value="DUF3403"/>
    <property type="match status" value="1"/>
</dbReference>